<organism evidence="1 2">
    <name type="scientific">Ambispora leptoticha</name>
    <dbReference type="NCBI Taxonomy" id="144679"/>
    <lineage>
        <taxon>Eukaryota</taxon>
        <taxon>Fungi</taxon>
        <taxon>Fungi incertae sedis</taxon>
        <taxon>Mucoromycota</taxon>
        <taxon>Glomeromycotina</taxon>
        <taxon>Glomeromycetes</taxon>
        <taxon>Archaeosporales</taxon>
        <taxon>Ambisporaceae</taxon>
        <taxon>Ambispora</taxon>
    </lineage>
</organism>
<name>A0A9N9BYM7_9GLOM</name>
<dbReference type="Proteomes" id="UP000789508">
    <property type="component" value="Unassembled WGS sequence"/>
</dbReference>
<proteinExistence type="predicted"/>
<comment type="caution">
    <text evidence="1">The sequence shown here is derived from an EMBL/GenBank/DDBJ whole genome shotgun (WGS) entry which is preliminary data.</text>
</comment>
<dbReference type="OrthoDB" id="2442370at2759"/>
<dbReference type="AlphaFoldDB" id="A0A9N9BYM7"/>
<sequence>MSSAYKRKEESVTSEDALATKKICKYFPGSPTENHIHGIFEPPVPTVASSPQNKEIRKSTKKDSVNYIRTQWVSEDFDAEDLKSTNISQPSTIVSPKSTFVEKFLEKRRERRIANEVPIDDISSIPEKYMKLLEVEIFREPNVSESIPQDLWHVSIRFLILEKNSDIILDVCGLK</sequence>
<dbReference type="EMBL" id="CAJVPS010003007">
    <property type="protein sequence ID" value="CAG8580613.1"/>
    <property type="molecule type" value="Genomic_DNA"/>
</dbReference>
<accession>A0A9N9BYM7</accession>
<evidence type="ECO:0000313" key="1">
    <source>
        <dbReference type="EMBL" id="CAG8580613.1"/>
    </source>
</evidence>
<reference evidence="1" key="1">
    <citation type="submission" date="2021-06" db="EMBL/GenBank/DDBJ databases">
        <authorList>
            <person name="Kallberg Y."/>
            <person name="Tangrot J."/>
            <person name="Rosling A."/>
        </authorList>
    </citation>
    <scope>NUCLEOTIDE SEQUENCE</scope>
    <source>
        <strain evidence="1">FL130A</strain>
    </source>
</reference>
<evidence type="ECO:0000313" key="2">
    <source>
        <dbReference type="Proteomes" id="UP000789508"/>
    </source>
</evidence>
<protein>
    <submittedName>
        <fullName evidence="1">9864_t:CDS:1</fullName>
    </submittedName>
</protein>
<keyword evidence="2" id="KW-1185">Reference proteome</keyword>
<gene>
    <name evidence="1" type="ORF">ALEPTO_LOCUS7240</name>
</gene>